<name>L0GVI1_9GAMM</name>
<keyword evidence="4" id="KW-1185">Reference proteome</keyword>
<dbReference type="InterPro" id="IPR038614">
    <property type="entry name" value="GK_N_sf"/>
</dbReference>
<dbReference type="InterPro" id="IPR007835">
    <property type="entry name" value="MOFRL"/>
</dbReference>
<dbReference type="InterPro" id="IPR037035">
    <property type="entry name" value="GK-like_C_sf"/>
</dbReference>
<dbReference type="PANTHER" id="PTHR12227">
    <property type="entry name" value="GLYCERATE KINASE"/>
    <property type="match status" value="1"/>
</dbReference>
<dbReference type="AlphaFoldDB" id="L0GVI1"/>
<dbReference type="Pfam" id="PF13660">
    <property type="entry name" value="DUF4147"/>
    <property type="match status" value="1"/>
</dbReference>
<dbReference type="PANTHER" id="PTHR12227:SF0">
    <property type="entry name" value="GLYCERATE KINASE"/>
    <property type="match status" value="1"/>
</dbReference>
<organism evidence="3 4">
    <name type="scientific">Thioflavicoccus mobilis 8321</name>
    <dbReference type="NCBI Taxonomy" id="765912"/>
    <lineage>
        <taxon>Bacteria</taxon>
        <taxon>Pseudomonadati</taxon>
        <taxon>Pseudomonadota</taxon>
        <taxon>Gammaproteobacteria</taxon>
        <taxon>Chromatiales</taxon>
        <taxon>Chromatiaceae</taxon>
        <taxon>Thioflavicoccus</taxon>
    </lineage>
</organism>
<evidence type="ECO:0000259" key="1">
    <source>
        <dbReference type="Pfam" id="PF05161"/>
    </source>
</evidence>
<dbReference type="HOGENOM" id="CLU_032279_1_1_6"/>
<feature type="domain" description="MOFRL-associated" evidence="2">
    <location>
        <begin position="20"/>
        <end position="218"/>
    </location>
</feature>
<dbReference type="Pfam" id="PF05161">
    <property type="entry name" value="MOFRL"/>
    <property type="match status" value="1"/>
</dbReference>
<protein>
    <submittedName>
        <fullName evidence="3">Putative glycerate kinase</fullName>
    </submittedName>
</protein>
<dbReference type="Gene3D" id="3.40.50.10180">
    <property type="entry name" value="Glycerate kinase, MOFRL-like N-terminal domain"/>
    <property type="match status" value="1"/>
</dbReference>
<reference evidence="3 4" key="1">
    <citation type="submission" date="2011-09" db="EMBL/GenBank/DDBJ databases">
        <title>Complete sequence of chromosome of Thioflavicoccus mobilis 8321.</title>
        <authorList>
            <consortium name="US DOE Joint Genome Institute"/>
            <person name="Lucas S."/>
            <person name="Han J."/>
            <person name="Lapidus A."/>
            <person name="Cheng J.-F."/>
            <person name="Goodwin L."/>
            <person name="Pitluck S."/>
            <person name="Peters L."/>
            <person name="Ovchinnikova G."/>
            <person name="Lu M."/>
            <person name="Detter J.C."/>
            <person name="Han C."/>
            <person name="Tapia R."/>
            <person name="Land M."/>
            <person name="Hauser L."/>
            <person name="Kyrpides N."/>
            <person name="Ivanova N."/>
            <person name="Pagani I."/>
            <person name="Vogl K."/>
            <person name="Liu Z."/>
            <person name="Imhoff J."/>
            <person name="Thiel V."/>
            <person name="Frigaard N.-U."/>
            <person name="Bryant D."/>
            <person name="Woyke T."/>
        </authorList>
    </citation>
    <scope>NUCLEOTIDE SEQUENCE [LARGE SCALE GENOMIC DNA]</scope>
    <source>
        <strain evidence="3 4">8321</strain>
    </source>
</reference>
<dbReference type="RefSeq" id="WP_015280914.1">
    <property type="nucleotide sequence ID" value="NC_019940.1"/>
</dbReference>
<accession>L0GVI1</accession>
<dbReference type="PATRIC" id="fig|765912.4.peg.1972"/>
<dbReference type="KEGG" id="tmb:Thimo_2012"/>
<dbReference type="GO" id="GO:0008887">
    <property type="term" value="F:glycerate kinase activity"/>
    <property type="evidence" value="ECO:0007669"/>
    <property type="project" value="InterPro"/>
</dbReference>
<dbReference type="STRING" id="765912.Thimo_2012"/>
<dbReference type="InterPro" id="IPR039760">
    <property type="entry name" value="MOFRL_protein"/>
</dbReference>
<keyword evidence="3" id="KW-0418">Kinase</keyword>
<evidence type="ECO:0000313" key="3">
    <source>
        <dbReference type="EMBL" id="AGA90773.1"/>
    </source>
</evidence>
<dbReference type="InterPro" id="IPR025286">
    <property type="entry name" value="MOFRL_assoc_dom"/>
</dbReference>
<sequence>MTRRLTSVSSLQDPRGLLLELLSAGLSAVGGRRSVLGALAARPLAGSVRLVALGKAAQAMTEGAVAALGLAIRGGVVVSKAGHLDERWLASHGLEAIVGGHPVPNAGSLAAGEALRTMLAEPDGGDWLFLLSGGASSLVELPVAGLGIADLQRANGWLLASGLPIESVNLVRKALSRIKGGGLLRWVGGRCVRVLAISDVPGDDPAVIGSGPLVPEPGLAARVGALDLPAWLDDWVRRGLAERGDLPGSAPPIELVATLEQAAAGAMAAARSRGILAQRHPSFIGGDAATRGAELGRWLCGAQAGVHIWGGETTVRLPERPGRGGRNQHLALAAAGAIAGRDDCWLLAAGTDGTDGPTDVAGALVDGGTLARASGCGLTAEKALRRADAGTFLEASGDLVDTGPTGTNVMDLIIALKRG</sequence>
<evidence type="ECO:0000259" key="2">
    <source>
        <dbReference type="Pfam" id="PF13660"/>
    </source>
</evidence>
<feature type="domain" description="MOFRL" evidence="1">
    <location>
        <begin position="306"/>
        <end position="411"/>
    </location>
</feature>
<dbReference type="Proteomes" id="UP000010816">
    <property type="component" value="Chromosome"/>
</dbReference>
<dbReference type="SUPFAM" id="SSF82544">
    <property type="entry name" value="GckA/TtuD-like"/>
    <property type="match status" value="1"/>
</dbReference>
<dbReference type="EMBL" id="CP003051">
    <property type="protein sequence ID" value="AGA90773.1"/>
    <property type="molecule type" value="Genomic_DNA"/>
</dbReference>
<evidence type="ECO:0000313" key="4">
    <source>
        <dbReference type="Proteomes" id="UP000010816"/>
    </source>
</evidence>
<proteinExistence type="predicted"/>
<dbReference type="eggNOG" id="COG2379">
    <property type="taxonomic scope" value="Bacteria"/>
</dbReference>
<gene>
    <name evidence="3" type="ORF">Thimo_2012</name>
</gene>
<dbReference type="OrthoDB" id="9766552at2"/>
<dbReference type="GO" id="GO:0005737">
    <property type="term" value="C:cytoplasm"/>
    <property type="evidence" value="ECO:0007669"/>
    <property type="project" value="TreeGrafter"/>
</dbReference>
<keyword evidence="3" id="KW-0808">Transferase</keyword>
<dbReference type="Gene3D" id="3.40.1480.10">
    <property type="entry name" value="MOFRL domain"/>
    <property type="match status" value="1"/>
</dbReference>